<feature type="domain" description="Glycosyltransferase 2-like" evidence="1">
    <location>
        <begin position="8"/>
        <end position="141"/>
    </location>
</feature>
<dbReference type="EMBL" id="AB924561">
    <property type="protein sequence ID" value="BAT23435.1"/>
    <property type="molecule type" value="Genomic_DNA"/>
</dbReference>
<reference evidence="2" key="1">
    <citation type="submission" date="2014-04" db="EMBL/GenBank/DDBJ databases">
        <authorList>
            <person name="Harrison E."/>
        </authorList>
    </citation>
    <scope>NUCLEOTIDE SEQUENCE</scope>
    <source>
        <strain evidence="2">2812/50</strain>
    </source>
</reference>
<dbReference type="Gene3D" id="3.90.550.10">
    <property type="entry name" value="Spore Coat Polysaccharide Biosynthesis Protein SpsA, Chain A"/>
    <property type="match status" value="1"/>
</dbReference>
<reference evidence="2" key="2">
    <citation type="journal article" date="2015" name="Sci. Rep.">
        <title>Genetic analysis of capsular polysaccharide synthesis gene clusters in 79 capsular types of Klebsiella spp.</title>
        <authorList>
            <person name="Pan Y.J."/>
            <person name="Lin T.L."/>
            <person name="Chen C.T."/>
            <person name="Chen Y.Y."/>
            <person name="Hsieh P.F."/>
            <person name="Hsu C.R."/>
            <person name="Wu M.C."/>
            <person name="Wang J.T."/>
        </authorList>
    </citation>
    <scope>NUCLEOTIDE SEQUENCE</scope>
    <source>
        <strain evidence="2">2812/50</strain>
    </source>
</reference>
<dbReference type="InterPro" id="IPR050834">
    <property type="entry name" value="Glycosyltransf_2"/>
</dbReference>
<dbReference type="GO" id="GO:0016740">
    <property type="term" value="F:transferase activity"/>
    <property type="evidence" value="ECO:0007669"/>
    <property type="project" value="UniProtKB-KW"/>
</dbReference>
<dbReference type="PANTHER" id="PTHR43685">
    <property type="entry name" value="GLYCOSYLTRANSFERASE"/>
    <property type="match status" value="1"/>
</dbReference>
<dbReference type="SUPFAM" id="SSF53448">
    <property type="entry name" value="Nucleotide-diphospho-sugar transferases"/>
    <property type="match status" value="1"/>
</dbReference>
<dbReference type="InterPro" id="IPR029044">
    <property type="entry name" value="Nucleotide-diphossugar_trans"/>
</dbReference>
<dbReference type="Pfam" id="PF00535">
    <property type="entry name" value="Glycos_transf_2"/>
    <property type="match status" value="1"/>
</dbReference>
<dbReference type="PANTHER" id="PTHR43685:SF2">
    <property type="entry name" value="GLYCOSYLTRANSFERASE 2-LIKE DOMAIN-CONTAINING PROTEIN"/>
    <property type="match status" value="1"/>
</dbReference>
<organism evidence="2">
    <name type="scientific">Klebsiella sp. 2812/50</name>
    <dbReference type="NCBI Taxonomy" id="1497801"/>
    <lineage>
        <taxon>Bacteria</taxon>
        <taxon>Pseudomonadati</taxon>
        <taxon>Pseudomonadota</taxon>
        <taxon>Gammaproteobacteria</taxon>
        <taxon>Enterobacterales</taxon>
        <taxon>Enterobacteriaceae</taxon>
        <taxon>Klebsiella/Raoultella group</taxon>
        <taxon>Klebsiella</taxon>
    </lineage>
</organism>
<evidence type="ECO:0000313" key="2">
    <source>
        <dbReference type="EMBL" id="BAT23435.1"/>
    </source>
</evidence>
<proteinExistence type="predicted"/>
<dbReference type="AlphaFoldDB" id="A0A0P0YQT4"/>
<accession>A0A0P0YQT4</accession>
<protein>
    <submittedName>
        <fullName evidence="2">Glycosyl transferase</fullName>
    </submittedName>
</protein>
<name>A0A0P0YQT4_9ENTR</name>
<gene>
    <name evidence="2" type="primary">wckA</name>
</gene>
<evidence type="ECO:0000259" key="1">
    <source>
        <dbReference type="Pfam" id="PF00535"/>
    </source>
</evidence>
<keyword evidence="2" id="KW-0808">Transferase</keyword>
<dbReference type="InterPro" id="IPR001173">
    <property type="entry name" value="Glyco_trans_2-like"/>
</dbReference>
<sequence length="304" mass="35413">MKTKNEASVVIPVYNSSSYIAETIESVALSCSEITFEIIVVDDVSDDIEKLRRILKKYSYVRLIEKCNKSNASESRNIGIQNAQYNYIFLLDADDFFTKDYVNHRLNLMQSKNYGVFFGAYNAVSPNGIAKPHILQYSGNDMREYLFTQGGDIRTSTISINRAHHKDTLFDEKQWKHQDWGFGIRCFNNNEDIYYDNVPLINICSGRHFQMSGKMNIEASKYFIKQYLKDASYYPSFVFMHYLKAVIQSDQKAIEYFDGLIINCDLTNKQKIKYTLLKCISSEFLFKYKVKSLKLIKKMRSGYI</sequence>
<dbReference type="CDD" id="cd00761">
    <property type="entry name" value="Glyco_tranf_GTA_type"/>
    <property type="match status" value="1"/>
</dbReference>